<sequence>MSDSLFDLPDPARGGRAHANDPAFPEPSAASGGSASEHGRRRSRAPLAVRMRPRTLDEVVGQKHLLRTGSPLRALVTGLTGPAAPSSVILWGPPGTGKTTIAHVIARGHDTTFVELSAVTAGVKDVRRVMDEALTARDLHGRTTVLFLDEIHRFTKAQQDALLPGVENGWVVLVAATTENPSFSVISPLLSRSLLLTLQPLERSDIGELLERAVTEPRGLDGAVRLDPAAREHLLDVAGGDARKALTSLEAAAAVALSHATDCSAAAATDGAGRAGNGTGARERAVGYDEAGEPVGVGADGGAAGSGGTGTSGQTGASRGTGEGSGVTREDTDGRAAAPPTVTLADAEEAVNRAAVRYDKTGDQHYDVVSAFIKSIRGSDVDAAMHYLARMIEAGEDPRFIARRLIISASEDIGMADPTALQTAVAAAQAVQLIGMPEGRIPLAEAVVHLATAPKSNAAYLAVDAAIADVRAGRAGPVPPHLRDAHYPGAAELGHGAHYVYAHDAPNAVAAQQYPPDELVGRDYYEPTQFGHEKNVARRLEILRGLVRGTAGG</sequence>
<reference evidence="6 7" key="1">
    <citation type="submission" date="2024-06" db="EMBL/GenBank/DDBJ databases">
        <title>The Natural Products Discovery Center: Release of the First 8490 Sequenced Strains for Exploring Actinobacteria Biosynthetic Diversity.</title>
        <authorList>
            <person name="Kalkreuter E."/>
            <person name="Kautsar S.A."/>
            <person name="Yang D."/>
            <person name="Bader C.D."/>
            <person name="Teijaro C.N."/>
            <person name="Fluegel L."/>
            <person name="Davis C.M."/>
            <person name="Simpson J.R."/>
            <person name="Lauterbach L."/>
            <person name="Steele A.D."/>
            <person name="Gui C."/>
            <person name="Meng S."/>
            <person name="Li G."/>
            <person name="Viehrig K."/>
            <person name="Ye F."/>
            <person name="Su P."/>
            <person name="Kiefer A.F."/>
            <person name="Nichols A."/>
            <person name="Cepeda A.J."/>
            <person name="Yan W."/>
            <person name="Fan B."/>
            <person name="Jiang Y."/>
            <person name="Adhikari A."/>
            <person name="Zheng C.-J."/>
            <person name="Schuster L."/>
            <person name="Cowan T.M."/>
            <person name="Smanski M.J."/>
            <person name="Chevrette M.G."/>
            <person name="De Carvalho L.P.S."/>
            <person name="Shen B."/>
        </authorList>
    </citation>
    <scope>NUCLEOTIDE SEQUENCE [LARGE SCALE GENOMIC DNA]</scope>
    <source>
        <strain evidence="6 7">NPDC079179</strain>
    </source>
</reference>
<dbReference type="InterPro" id="IPR003593">
    <property type="entry name" value="AAA+_ATPase"/>
</dbReference>
<dbReference type="RefSeq" id="WP_363783706.1">
    <property type="nucleotide sequence ID" value="NZ_JBFBLL010000001.1"/>
</dbReference>
<dbReference type="Gene3D" id="1.10.8.60">
    <property type="match status" value="1"/>
</dbReference>
<feature type="region of interest" description="Disordered" evidence="4">
    <location>
        <begin position="1"/>
        <end position="49"/>
    </location>
</feature>
<protein>
    <submittedName>
        <fullName evidence="6">Replication-associated recombination protein A</fullName>
    </submittedName>
</protein>
<dbReference type="EMBL" id="JBFBLL010000001">
    <property type="protein sequence ID" value="MEV8157056.1"/>
    <property type="molecule type" value="Genomic_DNA"/>
</dbReference>
<name>A0ABV3K9H5_9MICC</name>
<dbReference type="Gene3D" id="1.20.272.10">
    <property type="match status" value="1"/>
</dbReference>
<dbReference type="InterPro" id="IPR008921">
    <property type="entry name" value="DNA_pol3_clamp-load_cplx_C"/>
</dbReference>
<keyword evidence="3" id="KW-0067">ATP-binding</keyword>
<dbReference type="SUPFAM" id="SSF52540">
    <property type="entry name" value="P-loop containing nucleoside triphosphate hydrolases"/>
    <property type="match status" value="1"/>
</dbReference>
<evidence type="ECO:0000256" key="1">
    <source>
        <dbReference type="ARBA" id="ARBA00008959"/>
    </source>
</evidence>
<feature type="compositionally biased region" description="Gly residues" evidence="4">
    <location>
        <begin position="298"/>
        <end position="325"/>
    </location>
</feature>
<feature type="region of interest" description="Disordered" evidence="4">
    <location>
        <begin position="291"/>
        <end position="337"/>
    </location>
</feature>
<dbReference type="SUPFAM" id="SSF48019">
    <property type="entry name" value="post-AAA+ oligomerization domain-like"/>
    <property type="match status" value="1"/>
</dbReference>
<dbReference type="InterPro" id="IPR032423">
    <property type="entry name" value="AAA_assoc_2"/>
</dbReference>
<comment type="caution">
    <text evidence="6">The sequence shown here is derived from an EMBL/GenBank/DDBJ whole genome shotgun (WGS) entry which is preliminary data.</text>
</comment>
<evidence type="ECO:0000256" key="2">
    <source>
        <dbReference type="ARBA" id="ARBA00022741"/>
    </source>
</evidence>
<dbReference type="InterPro" id="IPR027417">
    <property type="entry name" value="P-loop_NTPase"/>
</dbReference>
<comment type="similarity">
    <text evidence="1">Belongs to the AAA ATPase family. RarA/MGS1/WRNIP1 subfamily.</text>
</comment>
<dbReference type="Proteomes" id="UP001553031">
    <property type="component" value="Unassembled WGS sequence"/>
</dbReference>
<evidence type="ECO:0000313" key="6">
    <source>
        <dbReference type="EMBL" id="MEV8157056.1"/>
    </source>
</evidence>
<dbReference type="PANTHER" id="PTHR13779:SF7">
    <property type="entry name" value="ATPASE WRNIP1"/>
    <property type="match status" value="1"/>
</dbReference>
<dbReference type="PANTHER" id="PTHR13779">
    <property type="entry name" value="WERNER HELICASE-INTERACTING PROTEIN 1 FAMILY MEMBER"/>
    <property type="match status" value="1"/>
</dbReference>
<accession>A0ABV3K9H5</accession>
<feature type="domain" description="AAA+ ATPase" evidence="5">
    <location>
        <begin position="84"/>
        <end position="205"/>
    </location>
</feature>
<evidence type="ECO:0000256" key="4">
    <source>
        <dbReference type="SAM" id="MobiDB-lite"/>
    </source>
</evidence>
<evidence type="ECO:0000313" key="7">
    <source>
        <dbReference type="Proteomes" id="UP001553031"/>
    </source>
</evidence>
<dbReference type="InterPro" id="IPR003959">
    <property type="entry name" value="ATPase_AAA_core"/>
</dbReference>
<proteinExistence type="inferred from homology"/>
<keyword evidence="2" id="KW-0547">Nucleotide-binding</keyword>
<dbReference type="Gene3D" id="1.10.3710.10">
    <property type="entry name" value="DNA polymerase III clamp loader subunits, C-terminal domain"/>
    <property type="match status" value="1"/>
</dbReference>
<keyword evidence="7" id="KW-1185">Reference proteome</keyword>
<dbReference type="CDD" id="cd00009">
    <property type="entry name" value="AAA"/>
    <property type="match status" value="1"/>
</dbReference>
<dbReference type="Pfam" id="PF12002">
    <property type="entry name" value="MgsA_C"/>
    <property type="match status" value="1"/>
</dbReference>
<evidence type="ECO:0000256" key="3">
    <source>
        <dbReference type="ARBA" id="ARBA00022840"/>
    </source>
</evidence>
<dbReference type="InterPro" id="IPR021886">
    <property type="entry name" value="MgsA_C"/>
</dbReference>
<dbReference type="CDD" id="cd18139">
    <property type="entry name" value="HLD_clamp_RarA"/>
    <property type="match status" value="1"/>
</dbReference>
<evidence type="ECO:0000259" key="5">
    <source>
        <dbReference type="SMART" id="SM00382"/>
    </source>
</evidence>
<gene>
    <name evidence="6" type="ORF">AB0O96_02440</name>
</gene>
<dbReference type="SMART" id="SM00382">
    <property type="entry name" value="AAA"/>
    <property type="match status" value="1"/>
</dbReference>
<dbReference type="Gene3D" id="3.40.50.300">
    <property type="entry name" value="P-loop containing nucleotide triphosphate hydrolases"/>
    <property type="match status" value="1"/>
</dbReference>
<dbReference type="Pfam" id="PF16193">
    <property type="entry name" value="AAA_assoc_2"/>
    <property type="match status" value="1"/>
</dbReference>
<dbReference type="InterPro" id="IPR051314">
    <property type="entry name" value="AAA_ATPase_RarA/MGS1/WRNIP1"/>
</dbReference>
<organism evidence="6 7">
    <name type="scientific">Kocuria salsicia</name>
    <dbReference type="NCBI Taxonomy" id="664639"/>
    <lineage>
        <taxon>Bacteria</taxon>
        <taxon>Bacillati</taxon>
        <taxon>Actinomycetota</taxon>
        <taxon>Actinomycetes</taxon>
        <taxon>Micrococcales</taxon>
        <taxon>Micrococcaceae</taxon>
        <taxon>Kocuria</taxon>
    </lineage>
</organism>
<dbReference type="Pfam" id="PF00004">
    <property type="entry name" value="AAA"/>
    <property type="match status" value="1"/>
</dbReference>